<keyword evidence="4 5" id="KW-0804">Transcription</keyword>
<evidence type="ECO:0000259" key="6">
    <source>
        <dbReference type="Pfam" id="PF01628"/>
    </source>
</evidence>
<dbReference type="Proteomes" id="UP000785783">
    <property type="component" value="Unassembled WGS sequence"/>
</dbReference>
<dbReference type="SUPFAM" id="SSF46785">
    <property type="entry name" value="Winged helix' DNA-binding domain"/>
    <property type="match status" value="1"/>
</dbReference>
<dbReference type="AlphaFoldDB" id="A0A937HI35"/>
<evidence type="ECO:0000256" key="5">
    <source>
        <dbReference type="HAMAP-Rule" id="MF_00081"/>
    </source>
</evidence>
<dbReference type="HAMAP" id="MF_00081">
    <property type="entry name" value="HrcA"/>
    <property type="match status" value="1"/>
</dbReference>
<organism evidence="7 8">
    <name type="scientific">PS1 clade bacterium</name>
    <dbReference type="NCBI Taxonomy" id="2175152"/>
    <lineage>
        <taxon>Bacteria</taxon>
        <taxon>Pseudomonadati</taxon>
        <taxon>Pseudomonadota</taxon>
        <taxon>Alphaproteobacteria</taxon>
        <taxon>PS1 clade</taxon>
    </lineage>
</organism>
<evidence type="ECO:0000313" key="8">
    <source>
        <dbReference type="Proteomes" id="UP000785783"/>
    </source>
</evidence>
<evidence type="ECO:0000256" key="4">
    <source>
        <dbReference type="ARBA" id="ARBA00023163"/>
    </source>
</evidence>
<dbReference type="InterPro" id="IPR002571">
    <property type="entry name" value="HrcA"/>
</dbReference>
<evidence type="ECO:0000256" key="1">
    <source>
        <dbReference type="ARBA" id="ARBA00022491"/>
    </source>
</evidence>
<gene>
    <name evidence="5 7" type="primary">hrcA</name>
    <name evidence="7" type="ORF">ISQ19_05130</name>
</gene>
<dbReference type="InterPro" id="IPR036388">
    <property type="entry name" value="WH-like_DNA-bd_sf"/>
</dbReference>
<dbReference type="NCBIfam" id="TIGR00331">
    <property type="entry name" value="hrcA"/>
    <property type="match status" value="1"/>
</dbReference>
<dbReference type="InterPro" id="IPR036390">
    <property type="entry name" value="WH_DNA-bd_sf"/>
</dbReference>
<dbReference type="InterPro" id="IPR029016">
    <property type="entry name" value="GAF-like_dom_sf"/>
</dbReference>
<dbReference type="Pfam" id="PF01628">
    <property type="entry name" value="HrcA"/>
    <property type="match status" value="1"/>
</dbReference>
<dbReference type="Gene3D" id="3.30.450.40">
    <property type="match status" value="1"/>
</dbReference>
<evidence type="ECO:0000313" key="7">
    <source>
        <dbReference type="EMBL" id="MBL6762062.1"/>
    </source>
</evidence>
<proteinExistence type="inferred from homology"/>
<reference evidence="7" key="1">
    <citation type="submission" date="2020-10" db="EMBL/GenBank/DDBJ databases">
        <title>Microbiome of the Black Sea water column analyzed by genome centric metagenomics.</title>
        <authorList>
            <person name="Cabello-Yeves P.J."/>
            <person name="Callieri C."/>
            <person name="Picazo A."/>
            <person name="Mehrshad M."/>
            <person name="Haro-Moreno J.M."/>
            <person name="Roda-Garcia J."/>
            <person name="Dzembekova N."/>
            <person name="Slabakova V."/>
            <person name="Slabakova N."/>
            <person name="Moncheva S."/>
            <person name="Rodriguez-Valera F."/>
        </authorList>
    </citation>
    <scope>NUCLEOTIDE SEQUENCE</scope>
    <source>
        <strain evidence="7">BS307-5m-G5</strain>
    </source>
</reference>
<name>A0A937HI35_9PROT</name>
<dbReference type="Gene3D" id="1.10.10.10">
    <property type="entry name" value="Winged helix-like DNA-binding domain superfamily/Winged helix DNA-binding domain"/>
    <property type="match status" value="1"/>
</dbReference>
<dbReference type="GO" id="GO:0003677">
    <property type="term" value="F:DNA binding"/>
    <property type="evidence" value="ECO:0007669"/>
    <property type="project" value="InterPro"/>
</dbReference>
<protein>
    <recommendedName>
        <fullName evidence="5">Heat-inducible transcription repressor HrcA</fullName>
    </recommendedName>
</protein>
<dbReference type="Gene3D" id="3.30.390.60">
    <property type="entry name" value="Heat-inducible transcription repressor hrca homolog, domain 3"/>
    <property type="match status" value="1"/>
</dbReference>
<dbReference type="PIRSF" id="PIRSF005485">
    <property type="entry name" value="HrcA"/>
    <property type="match status" value="1"/>
</dbReference>
<keyword evidence="3 5" id="KW-0346">Stress response</keyword>
<evidence type="ECO:0000256" key="3">
    <source>
        <dbReference type="ARBA" id="ARBA00023016"/>
    </source>
</evidence>
<comment type="function">
    <text evidence="5">Negative regulator of class I heat shock genes (grpE-dnaK-dnaJ and groELS operons). Prevents heat-shock induction of these operons.</text>
</comment>
<dbReference type="GO" id="GO:0045892">
    <property type="term" value="P:negative regulation of DNA-templated transcription"/>
    <property type="evidence" value="ECO:0007669"/>
    <property type="project" value="UniProtKB-UniRule"/>
</dbReference>
<sequence>MTQNAADNTSGLKTELAELTARTRNIFAHIVEAYLATGAPIGSKNLADVLDEKLSPASIRTAMAELEAMGLLYAPHVSAGRLPTDSGLRLFIDGMMQSGDLSAAERAAITPQLTGDESMEDMLKQAVEGLSGLSACAGLVVAPVAERAVKHIEFVAISEEQILVILVDDTNHVENRLIPRPPGLAPSKLIEAGNYLNHRLRGRTLGELRRDSEAESAKLESALGQMTADLVRRGLIRDAAENDALSNSGMVAKSLIVHGRDHLLDDVAALEDLERVRHLFADLDRQNELVSLLSEAETGNGVKIFIGAQTPLFSLSGSSLIIGPYQDESRSLVGVVGVIAPTRTDYARLIPMVDHTAKLVTDLLSGHKS</sequence>
<comment type="caution">
    <text evidence="7">The sequence shown here is derived from an EMBL/GenBank/DDBJ whole genome shotgun (WGS) entry which is preliminary data.</text>
</comment>
<dbReference type="EMBL" id="JADHOK010000066">
    <property type="protein sequence ID" value="MBL6762062.1"/>
    <property type="molecule type" value="Genomic_DNA"/>
</dbReference>
<dbReference type="PANTHER" id="PTHR34824:SF1">
    <property type="entry name" value="HEAT-INDUCIBLE TRANSCRIPTION REPRESSOR HRCA"/>
    <property type="match status" value="1"/>
</dbReference>
<dbReference type="PANTHER" id="PTHR34824">
    <property type="entry name" value="HEAT-INDUCIBLE TRANSCRIPTION REPRESSOR HRCA"/>
    <property type="match status" value="1"/>
</dbReference>
<comment type="similarity">
    <text evidence="5">Belongs to the HrcA family.</text>
</comment>
<accession>A0A937HI35</accession>
<dbReference type="InterPro" id="IPR021153">
    <property type="entry name" value="HrcA_C"/>
</dbReference>
<dbReference type="SUPFAM" id="SSF55781">
    <property type="entry name" value="GAF domain-like"/>
    <property type="match status" value="1"/>
</dbReference>
<keyword evidence="1 5" id="KW-0678">Repressor</keyword>
<dbReference type="InterPro" id="IPR023120">
    <property type="entry name" value="WHTH_transcript_rep_HrcA_IDD"/>
</dbReference>
<keyword evidence="2 5" id="KW-0805">Transcription regulation</keyword>
<evidence type="ECO:0000256" key="2">
    <source>
        <dbReference type="ARBA" id="ARBA00023015"/>
    </source>
</evidence>
<feature type="domain" description="Heat-inducible transcription repressor HrcA C-terminal" evidence="6">
    <location>
        <begin position="120"/>
        <end position="350"/>
    </location>
</feature>